<evidence type="ECO:0000259" key="4">
    <source>
        <dbReference type="Pfam" id="PF00079"/>
    </source>
</evidence>
<dbReference type="OrthoDB" id="6419887at2759"/>
<dbReference type="AlphaFoldDB" id="A0A8X6R3H6"/>
<dbReference type="InterPro" id="IPR023795">
    <property type="entry name" value="Serpin_CS"/>
</dbReference>
<sequence>MLIVLPNKRCQLKSTEKSVTPKKLLTYYRGLHEKTVDIFFPKFKFEKEFSSVSKHFGAIKAFDRDVDDFSQSSFRNNTDVGRLVNKIDSVIEGKRSEVSGTTEIIDGNEAPQEIIVNHPFLFLIVEKGSGSDWIIFLGSINNL</sequence>
<dbReference type="Pfam" id="PF00079">
    <property type="entry name" value="Serpin"/>
    <property type="match status" value="1"/>
</dbReference>
<protein>
    <submittedName>
        <fullName evidence="5">Serpin B6</fullName>
    </submittedName>
</protein>
<dbReference type="Gene3D" id="3.30.497.10">
    <property type="entry name" value="Antithrombin, subunit I, domain 2"/>
    <property type="match status" value="1"/>
</dbReference>
<dbReference type="InterPro" id="IPR036186">
    <property type="entry name" value="Serpin_sf"/>
</dbReference>
<dbReference type="GO" id="GO:0004867">
    <property type="term" value="F:serine-type endopeptidase inhibitor activity"/>
    <property type="evidence" value="ECO:0007669"/>
    <property type="project" value="UniProtKB-KW"/>
</dbReference>
<evidence type="ECO:0000313" key="5">
    <source>
        <dbReference type="EMBL" id="GFU57875.1"/>
    </source>
</evidence>
<name>A0A8X6R3H6_NEPPI</name>
<comment type="similarity">
    <text evidence="1">Belongs to the serpin family.</text>
</comment>
<dbReference type="Gene3D" id="2.30.39.10">
    <property type="entry name" value="Alpha-1-antitrypsin, domain 1"/>
    <property type="match status" value="1"/>
</dbReference>
<keyword evidence="3" id="KW-0722">Serine protease inhibitor</keyword>
<proteinExistence type="inferred from homology"/>
<comment type="caution">
    <text evidence="5">The sequence shown here is derived from an EMBL/GenBank/DDBJ whole genome shotgun (WGS) entry which is preliminary data.</text>
</comment>
<feature type="domain" description="Serpin" evidence="4">
    <location>
        <begin position="1"/>
        <end position="142"/>
    </location>
</feature>
<dbReference type="GO" id="GO:0005615">
    <property type="term" value="C:extracellular space"/>
    <property type="evidence" value="ECO:0007669"/>
    <property type="project" value="InterPro"/>
</dbReference>
<keyword evidence="2" id="KW-0646">Protease inhibitor</keyword>
<keyword evidence="6" id="KW-1185">Reference proteome</keyword>
<dbReference type="SUPFAM" id="SSF56574">
    <property type="entry name" value="Serpins"/>
    <property type="match status" value="1"/>
</dbReference>
<dbReference type="PROSITE" id="PS00284">
    <property type="entry name" value="SERPIN"/>
    <property type="match status" value="1"/>
</dbReference>
<dbReference type="InterPro" id="IPR000215">
    <property type="entry name" value="Serpin_fam"/>
</dbReference>
<evidence type="ECO:0000256" key="1">
    <source>
        <dbReference type="ARBA" id="ARBA00009500"/>
    </source>
</evidence>
<evidence type="ECO:0000313" key="6">
    <source>
        <dbReference type="Proteomes" id="UP000887013"/>
    </source>
</evidence>
<dbReference type="PANTHER" id="PTHR11461">
    <property type="entry name" value="SERINE PROTEASE INHIBITOR, SERPIN"/>
    <property type="match status" value="1"/>
</dbReference>
<organism evidence="5 6">
    <name type="scientific">Nephila pilipes</name>
    <name type="common">Giant wood spider</name>
    <name type="synonym">Nephila maculata</name>
    <dbReference type="NCBI Taxonomy" id="299642"/>
    <lineage>
        <taxon>Eukaryota</taxon>
        <taxon>Metazoa</taxon>
        <taxon>Ecdysozoa</taxon>
        <taxon>Arthropoda</taxon>
        <taxon>Chelicerata</taxon>
        <taxon>Arachnida</taxon>
        <taxon>Araneae</taxon>
        <taxon>Araneomorphae</taxon>
        <taxon>Entelegynae</taxon>
        <taxon>Araneoidea</taxon>
        <taxon>Nephilidae</taxon>
        <taxon>Nephila</taxon>
    </lineage>
</organism>
<gene>
    <name evidence="5" type="primary">SERPINB6_5</name>
    <name evidence="5" type="ORF">NPIL_270341</name>
</gene>
<dbReference type="InterPro" id="IPR042178">
    <property type="entry name" value="Serpin_sf_1"/>
</dbReference>
<reference evidence="5" key="1">
    <citation type="submission" date="2020-08" db="EMBL/GenBank/DDBJ databases">
        <title>Multicomponent nature underlies the extraordinary mechanical properties of spider dragline silk.</title>
        <authorList>
            <person name="Kono N."/>
            <person name="Nakamura H."/>
            <person name="Mori M."/>
            <person name="Yoshida Y."/>
            <person name="Ohtoshi R."/>
            <person name="Malay A.D."/>
            <person name="Moran D.A.P."/>
            <person name="Tomita M."/>
            <person name="Numata K."/>
            <person name="Arakawa K."/>
        </authorList>
    </citation>
    <scope>NUCLEOTIDE SEQUENCE</scope>
</reference>
<evidence type="ECO:0000256" key="2">
    <source>
        <dbReference type="ARBA" id="ARBA00022690"/>
    </source>
</evidence>
<dbReference type="PANTHER" id="PTHR11461:SF211">
    <property type="entry name" value="GH10112P-RELATED"/>
    <property type="match status" value="1"/>
</dbReference>
<dbReference type="InterPro" id="IPR023796">
    <property type="entry name" value="Serpin_dom"/>
</dbReference>
<dbReference type="EMBL" id="BMAW01039972">
    <property type="protein sequence ID" value="GFU57875.1"/>
    <property type="molecule type" value="Genomic_DNA"/>
</dbReference>
<evidence type="ECO:0000256" key="3">
    <source>
        <dbReference type="ARBA" id="ARBA00022900"/>
    </source>
</evidence>
<dbReference type="InterPro" id="IPR042185">
    <property type="entry name" value="Serpin_sf_2"/>
</dbReference>
<dbReference type="Proteomes" id="UP000887013">
    <property type="component" value="Unassembled WGS sequence"/>
</dbReference>
<accession>A0A8X6R3H6</accession>